<sequence length="220" mass="24190">MSEHSQLQMLSLLTSLNPVLENVPGSMTGLPVIGSPPRSDSRLTPSMETGQTRSMEPSTVPVVPAQPQVQDAQSIFSDTLFFTQQLDKKPKNPLQSWMSQSPQGGQGTVIPLSQPILQSAWLPSSEEMPFEVVPRTPSSRLQLSNPKMPPVPSCHSHAATSPCKTLLAPHVVASRPEADLEDFSQRLKISHPPHRHHHIKQTQQGKTNMDPIPNEMPNWA</sequence>
<protein>
    <submittedName>
        <fullName evidence="2">Uncharacterized protein</fullName>
    </submittedName>
</protein>
<feature type="region of interest" description="Disordered" evidence="1">
    <location>
        <begin position="192"/>
        <end position="220"/>
    </location>
</feature>
<dbReference type="Proteomes" id="UP000054485">
    <property type="component" value="Unassembled WGS sequence"/>
</dbReference>
<feature type="compositionally biased region" description="Polar residues" evidence="1">
    <location>
        <begin position="42"/>
        <end position="57"/>
    </location>
</feature>
<keyword evidence="3" id="KW-1185">Reference proteome</keyword>
<reference evidence="3" key="2">
    <citation type="submission" date="2015-01" db="EMBL/GenBank/DDBJ databases">
        <title>Evolutionary Origins and Diversification of the Mycorrhizal Mutualists.</title>
        <authorList>
            <consortium name="DOE Joint Genome Institute"/>
            <consortium name="Mycorrhizal Genomics Consortium"/>
            <person name="Kohler A."/>
            <person name="Kuo A."/>
            <person name="Nagy L.G."/>
            <person name="Floudas D."/>
            <person name="Copeland A."/>
            <person name="Barry K.W."/>
            <person name="Cichocki N."/>
            <person name="Veneault-Fourrey C."/>
            <person name="LaButti K."/>
            <person name="Lindquist E.A."/>
            <person name="Lipzen A."/>
            <person name="Lundell T."/>
            <person name="Morin E."/>
            <person name="Murat C."/>
            <person name="Riley R."/>
            <person name="Ohm R."/>
            <person name="Sun H."/>
            <person name="Tunlid A."/>
            <person name="Henrissat B."/>
            <person name="Grigoriev I.V."/>
            <person name="Hibbett D.S."/>
            <person name="Martin F."/>
        </authorList>
    </citation>
    <scope>NUCLEOTIDE SEQUENCE [LARGE SCALE GENOMIC DNA]</scope>
    <source>
        <strain evidence="3">UH-Slu-Lm8-n1</strain>
    </source>
</reference>
<dbReference type="EMBL" id="KN836238">
    <property type="protein sequence ID" value="KIK32457.1"/>
    <property type="molecule type" value="Genomic_DNA"/>
</dbReference>
<reference evidence="2 3" key="1">
    <citation type="submission" date="2014-04" db="EMBL/GenBank/DDBJ databases">
        <authorList>
            <consortium name="DOE Joint Genome Institute"/>
            <person name="Kuo A."/>
            <person name="Ruytinx J."/>
            <person name="Rineau F."/>
            <person name="Colpaert J."/>
            <person name="Kohler A."/>
            <person name="Nagy L.G."/>
            <person name="Floudas D."/>
            <person name="Copeland A."/>
            <person name="Barry K.W."/>
            <person name="Cichocki N."/>
            <person name="Veneault-Fourrey C."/>
            <person name="LaButti K."/>
            <person name="Lindquist E.A."/>
            <person name="Lipzen A."/>
            <person name="Lundell T."/>
            <person name="Morin E."/>
            <person name="Murat C."/>
            <person name="Sun H."/>
            <person name="Tunlid A."/>
            <person name="Henrissat B."/>
            <person name="Grigoriev I.V."/>
            <person name="Hibbett D.S."/>
            <person name="Martin F."/>
            <person name="Nordberg H.P."/>
            <person name="Cantor M.N."/>
            <person name="Hua S.X."/>
        </authorList>
    </citation>
    <scope>NUCLEOTIDE SEQUENCE [LARGE SCALE GENOMIC DNA]</scope>
    <source>
        <strain evidence="2 3">UH-Slu-Lm8-n1</strain>
    </source>
</reference>
<evidence type="ECO:0000313" key="2">
    <source>
        <dbReference type="EMBL" id="KIK32457.1"/>
    </source>
</evidence>
<name>A0A0D0AE26_9AGAM</name>
<dbReference type="AlphaFoldDB" id="A0A0D0AE26"/>
<dbReference type="HOGENOM" id="CLU_1256766_0_0_1"/>
<evidence type="ECO:0000256" key="1">
    <source>
        <dbReference type="SAM" id="MobiDB-lite"/>
    </source>
</evidence>
<organism evidence="2 3">
    <name type="scientific">Suillus luteus UH-Slu-Lm8-n1</name>
    <dbReference type="NCBI Taxonomy" id="930992"/>
    <lineage>
        <taxon>Eukaryota</taxon>
        <taxon>Fungi</taxon>
        <taxon>Dikarya</taxon>
        <taxon>Basidiomycota</taxon>
        <taxon>Agaricomycotina</taxon>
        <taxon>Agaricomycetes</taxon>
        <taxon>Agaricomycetidae</taxon>
        <taxon>Boletales</taxon>
        <taxon>Suillineae</taxon>
        <taxon>Suillaceae</taxon>
        <taxon>Suillus</taxon>
    </lineage>
</organism>
<proteinExistence type="predicted"/>
<dbReference type="InParanoid" id="A0A0D0AE26"/>
<gene>
    <name evidence="2" type="ORF">CY34DRAFT_19040</name>
</gene>
<evidence type="ECO:0000313" key="3">
    <source>
        <dbReference type="Proteomes" id="UP000054485"/>
    </source>
</evidence>
<feature type="region of interest" description="Disordered" evidence="1">
    <location>
        <begin position="27"/>
        <end position="59"/>
    </location>
</feature>
<accession>A0A0D0AE26</accession>
<dbReference type="OrthoDB" id="10553593at2759"/>